<evidence type="ECO:0008006" key="3">
    <source>
        <dbReference type="Google" id="ProtNLM"/>
    </source>
</evidence>
<evidence type="ECO:0000313" key="2">
    <source>
        <dbReference type="Proteomes" id="UP001057291"/>
    </source>
</evidence>
<comment type="caution">
    <text evidence="1">The sequence shown here is derived from an EMBL/GenBank/DDBJ whole genome shotgun (WGS) entry which is preliminary data.</text>
</comment>
<protein>
    <recommendedName>
        <fullName evidence="3">ATP-dependent DNA ligase family profile domain-containing protein</fullName>
    </recommendedName>
</protein>
<name>A0AAV4LBR0_9BACL</name>
<keyword evidence="2" id="KW-1185">Reference proteome</keyword>
<dbReference type="RefSeq" id="WP_282198445.1">
    <property type="nucleotide sequence ID" value="NZ_BOQE01000001.1"/>
</dbReference>
<dbReference type="AlphaFoldDB" id="A0AAV4LBR0"/>
<reference evidence="1" key="1">
    <citation type="journal article" date="2023" name="Int. J. Syst. Evol. Microbiol.">
        <title>Collibacillus ludicampi gen. nov., sp. nov., a new soil bacterium of the family Alicyclobacillaceae.</title>
        <authorList>
            <person name="Jojima T."/>
            <person name="Ioku Y."/>
            <person name="Fukuta Y."/>
            <person name="Shirasaka N."/>
            <person name="Matsumura Y."/>
            <person name="Mori M."/>
        </authorList>
    </citation>
    <scope>NUCLEOTIDE SEQUENCE</scope>
    <source>
        <strain evidence="1">TP075</strain>
    </source>
</reference>
<organism evidence="1 2">
    <name type="scientific">Collibacillus ludicampi</name>
    <dbReference type="NCBI Taxonomy" id="2771369"/>
    <lineage>
        <taxon>Bacteria</taxon>
        <taxon>Bacillati</taxon>
        <taxon>Bacillota</taxon>
        <taxon>Bacilli</taxon>
        <taxon>Bacillales</taxon>
        <taxon>Alicyclobacillaceae</taxon>
        <taxon>Collibacillus</taxon>
    </lineage>
</organism>
<sequence length="68" mass="7870">MKAYRDGRTIFDDFNTRGRLSDPEKIAHARQQMPATLIAFDVLYTDGTEQLNKDLVSRKHILQEHPAQ</sequence>
<dbReference type="Proteomes" id="UP001057291">
    <property type="component" value="Unassembled WGS sequence"/>
</dbReference>
<proteinExistence type="predicted"/>
<accession>A0AAV4LBR0</accession>
<gene>
    <name evidence="1" type="ORF">DNHGIG_07760</name>
</gene>
<evidence type="ECO:0000313" key="1">
    <source>
        <dbReference type="EMBL" id="GIM45227.1"/>
    </source>
</evidence>
<dbReference type="SUPFAM" id="SSF56091">
    <property type="entry name" value="DNA ligase/mRNA capping enzyme, catalytic domain"/>
    <property type="match status" value="1"/>
</dbReference>
<dbReference type="EMBL" id="BOQE01000001">
    <property type="protein sequence ID" value="GIM45227.1"/>
    <property type="molecule type" value="Genomic_DNA"/>
</dbReference>
<dbReference type="Gene3D" id="3.30.470.30">
    <property type="entry name" value="DNA ligase/mRNA capping enzyme"/>
    <property type="match status" value="1"/>
</dbReference>